<reference evidence="2" key="1">
    <citation type="journal article" date="2020" name="Nature">
        <title>Giant virus diversity and host interactions through global metagenomics.</title>
        <authorList>
            <person name="Schulz F."/>
            <person name="Roux S."/>
            <person name="Paez-Espino D."/>
            <person name="Jungbluth S."/>
            <person name="Walsh D.A."/>
            <person name="Denef V.J."/>
            <person name="McMahon K.D."/>
            <person name="Konstantinidis K.T."/>
            <person name="Eloe-Fadrosh E.A."/>
            <person name="Kyrpides N.C."/>
            <person name="Woyke T."/>
        </authorList>
    </citation>
    <scope>NUCLEOTIDE SEQUENCE</scope>
    <source>
        <strain evidence="2">GVMAG-S-1102244-55</strain>
    </source>
</reference>
<feature type="compositionally biased region" description="Basic residues" evidence="1">
    <location>
        <begin position="66"/>
        <end position="99"/>
    </location>
</feature>
<sequence length="375" mass="42902">MAYNPDWERPEFKIDSNNTDEGARKRAPLRRSVQIPQYEEDEELESEKSCTGSLCSSISNAFSGGKTKKRRRKRRKSRKKRKRKTRRKSKKKTRRKRGRGNAFKRTAKAAAVGAVVLGSSAAAAQNTQLPNQAEFEETKYQLCRADPNSGEGRKLFRQIALKHHPDKYSAALRAEATVNFQTLNSAFQGSSLSCVRRTRKNRPKPRPRPTPTPKPKPTKKKPPKKKPPKKKPSKPKPKPGKKGEKKRLKRVYNNIRNAASAMGIASSLVTAVMIERVQRAKRAFRLGKQDLGEDPNRYIKINGHFPITTQKFILYVLGRDVEDDIVNTIAHGEGIIEWEEQQQEEKRRQRLATRKRLRVPSPRRNPIPILSTSRF</sequence>
<dbReference type="CDD" id="cd06257">
    <property type="entry name" value="DnaJ"/>
    <property type="match status" value="1"/>
</dbReference>
<dbReference type="AlphaFoldDB" id="A0A6C0KBV1"/>
<evidence type="ECO:0008006" key="3">
    <source>
        <dbReference type="Google" id="ProtNLM"/>
    </source>
</evidence>
<name>A0A6C0KBV1_9ZZZZ</name>
<feature type="region of interest" description="Disordered" evidence="1">
    <location>
        <begin position="191"/>
        <end position="248"/>
    </location>
</feature>
<organism evidence="2">
    <name type="scientific">viral metagenome</name>
    <dbReference type="NCBI Taxonomy" id="1070528"/>
    <lineage>
        <taxon>unclassified sequences</taxon>
        <taxon>metagenomes</taxon>
        <taxon>organismal metagenomes</taxon>
    </lineage>
</organism>
<feature type="region of interest" description="Disordered" evidence="1">
    <location>
        <begin position="1"/>
        <end position="106"/>
    </location>
</feature>
<dbReference type="InterPro" id="IPR001623">
    <property type="entry name" value="DnaJ_domain"/>
</dbReference>
<feature type="compositionally biased region" description="Basic residues" evidence="1">
    <location>
        <begin position="216"/>
        <end position="248"/>
    </location>
</feature>
<dbReference type="EMBL" id="MN740851">
    <property type="protein sequence ID" value="QHU15159.1"/>
    <property type="molecule type" value="Genomic_DNA"/>
</dbReference>
<feature type="compositionally biased region" description="Basic residues" evidence="1">
    <location>
        <begin position="196"/>
        <end position="207"/>
    </location>
</feature>
<accession>A0A6C0KBV1</accession>
<feature type="compositionally biased region" description="Basic and acidic residues" evidence="1">
    <location>
        <begin position="1"/>
        <end position="14"/>
    </location>
</feature>
<proteinExistence type="predicted"/>
<feature type="compositionally biased region" description="Polar residues" evidence="1">
    <location>
        <begin position="49"/>
        <end position="62"/>
    </location>
</feature>
<dbReference type="Gene3D" id="1.10.287.110">
    <property type="entry name" value="DnaJ domain"/>
    <property type="match status" value="1"/>
</dbReference>
<dbReference type="InterPro" id="IPR036869">
    <property type="entry name" value="J_dom_sf"/>
</dbReference>
<dbReference type="SUPFAM" id="SSF46565">
    <property type="entry name" value="Chaperone J-domain"/>
    <property type="match status" value="1"/>
</dbReference>
<protein>
    <recommendedName>
        <fullName evidence="3">J domain-containing protein</fullName>
    </recommendedName>
</protein>
<evidence type="ECO:0000313" key="2">
    <source>
        <dbReference type="EMBL" id="QHU15159.1"/>
    </source>
</evidence>
<feature type="region of interest" description="Disordered" evidence="1">
    <location>
        <begin position="354"/>
        <end position="375"/>
    </location>
</feature>
<evidence type="ECO:0000256" key="1">
    <source>
        <dbReference type="SAM" id="MobiDB-lite"/>
    </source>
</evidence>